<dbReference type="InterPro" id="IPR037171">
    <property type="entry name" value="NagB/RpiA_transferase-like"/>
</dbReference>
<evidence type="ECO:0000259" key="3">
    <source>
        <dbReference type="Pfam" id="PF02550"/>
    </source>
</evidence>
<feature type="domain" description="Acetyl-CoA hydrolase/transferase C-terminal" evidence="4">
    <location>
        <begin position="273"/>
        <end position="428"/>
    </location>
</feature>
<feature type="domain" description="Acetyl-CoA hydrolase/transferase N-terminal" evidence="3">
    <location>
        <begin position="7"/>
        <end position="176"/>
    </location>
</feature>
<evidence type="ECO:0000313" key="5">
    <source>
        <dbReference type="EMBL" id="NHB76327.1"/>
    </source>
</evidence>
<dbReference type="SUPFAM" id="SSF100950">
    <property type="entry name" value="NagB/RpiA/CoA transferase-like"/>
    <property type="match status" value="2"/>
</dbReference>
<dbReference type="Gene3D" id="3.30.750.70">
    <property type="entry name" value="4-hydroxybutyrate coenzyme like domains"/>
    <property type="match status" value="1"/>
</dbReference>
<reference evidence="5 6" key="1">
    <citation type="journal article" date="2022" name="Microorganisms">
        <title>Genome Sequence and Characterization of a Xanthorhodopsin-Containing, Aerobic Anoxygenic Phototrophic Rhodobacter Species, Isolated from Mesophilic Conditions at Yellowstone National Park.</title>
        <authorList>
            <person name="Kyndt J.A."/>
            <person name="Robertson S."/>
            <person name="Shoffstall I.B."/>
            <person name="Ramaley R.F."/>
            <person name="Meyer T.E."/>
        </authorList>
    </citation>
    <scope>NUCLEOTIDE SEQUENCE [LARGE SCALE GENOMIC DNA]</scope>
    <source>
        <strain evidence="5 6">M37P</strain>
    </source>
</reference>
<dbReference type="InterPro" id="IPR046433">
    <property type="entry name" value="ActCoA_hydro"/>
</dbReference>
<evidence type="ECO:0000259" key="4">
    <source>
        <dbReference type="Pfam" id="PF13336"/>
    </source>
</evidence>
<dbReference type="InterPro" id="IPR026888">
    <property type="entry name" value="AcetylCoA_hyd_C"/>
</dbReference>
<dbReference type="Pfam" id="PF02550">
    <property type="entry name" value="AcetylCoA_hydro"/>
    <property type="match status" value="1"/>
</dbReference>
<dbReference type="PANTHER" id="PTHR21432">
    <property type="entry name" value="ACETYL-COA HYDROLASE-RELATED"/>
    <property type="match status" value="1"/>
</dbReference>
<dbReference type="Gene3D" id="3.40.1080.20">
    <property type="entry name" value="Acetyl-CoA hydrolase/transferase C-terminal domain"/>
    <property type="match status" value="1"/>
</dbReference>
<dbReference type="Proteomes" id="UP001515660">
    <property type="component" value="Unassembled WGS sequence"/>
</dbReference>
<dbReference type="InterPro" id="IPR003702">
    <property type="entry name" value="ActCoA_hydro_N"/>
</dbReference>
<dbReference type="InterPro" id="IPR038460">
    <property type="entry name" value="AcetylCoA_hyd_C_sf"/>
</dbReference>
<protein>
    <submittedName>
        <fullName evidence="5">4-hydroxybutyrate CoA-transferase</fullName>
    </submittedName>
</protein>
<evidence type="ECO:0000313" key="6">
    <source>
        <dbReference type="Proteomes" id="UP001515660"/>
    </source>
</evidence>
<proteinExistence type="inferred from homology"/>
<comment type="caution">
    <text evidence="5">The sequence shown here is derived from an EMBL/GenBank/DDBJ whole genome shotgun (WGS) entry which is preliminary data.</text>
</comment>
<dbReference type="Pfam" id="PF13336">
    <property type="entry name" value="AcetylCoA_hyd_C"/>
    <property type="match status" value="1"/>
</dbReference>
<organism evidence="5 6">
    <name type="scientific">Rhodobacter calidifons</name>
    <dbReference type="NCBI Taxonomy" id="2715277"/>
    <lineage>
        <taxon>Bacteria</taxon>
        <taxon>Pseudomonadati</taxon>
        <taxon>Pseudomonadota</taxon>
        <taxon>Alphaproteobacteria</taxon>
        <taxon>Rhodobacterales</taxon>
        <taxon>Rhodobacter group</taxon>
        <taxon>Rhodobacter</taxon>
    </lineage>
</organism>
<dbReference type="RefSeq" id="WP_166402358.1">
    <property type="nucleotide sequence ID" value="NZ_JAANHS010000003.1"/>
</dbReference>
<comment type="similarity">
    <text evidence="1">Belongs to the acetyl-CoA hydrolase/transferase family.</text>
</comment>
<keyword evidence="2" id="KW-0808">Transferase</keyword>
<name>A0ABX0G5S7_9RHOB</name>
<dbReference type="EMBL" id="JAANHS010000003">
    <property type="protein sequence ID" value="NHB76327.1"/>
    <property type="molecule type" value="Genomic_DNA"/>
</dbReference>
<evidence type="ECO:0000256" key="1">
    <source>
        <dbReference type="ARBA" id="ARBA00009632"/>
    </source>
</evidence>
<dbReference type="PANTHER" id="PTHR21432:SF20">
    <property type="entry name" value="ACETYL-COA HYDROLASE"/>
    <property type="match status" value="1"/>
</dbReference>
<evidence type="ECO:0000256" key="2">
    <source>
        <dbReference type="ARBA" id="ARBA00022679"/>
    </source>
</evidence>
<accession>A0ABX0G5S7</accession>
<sequence>MAKAARRITAEEAAGLVRSGMWLDYGAVLGQPDAFDEALAARLGEVTNLRFRSVLTARPRAVLEADPEARHVHWFSTHFSGYDRRKHDAGMAHYLPVNLGEVPDYYRRFIDPPDIVVFKTAPMDERGFFNFGPNTLWMRALVERGKVVIVEETPTLPYVMGEGTGVHVSEVDYIIPGYDRPMAELPKAPATEVDKAVARLIAAEVEDGACLQIGIGGMPNAVCSLLAESPVSDLGIHTEMMTDGIVDLYRAGRVTGARKQLNPGKMVCTFALGAQYLYDFIDRNPEVEFHPVDYTNLPHTIMRNDRVVSINNTTQIDLQGQAASETDGFRHISGTGGQLQFVRGAYGSKGGKSFMCLASTYEKKGERRSRIVTALTRGNVVTTPRTDMMYVVTEYGMVNLKGRSIAERARALISIAHPDFREELERDAWEHRLIPRGFF</sequence>
<gene>
    <name evidence="5" type="ORF">G8O29_06155</name>
</gene>
<dbReference type="Gene3D" id="3.40.1080.10">
    <property type="entry name" value="Glutaconate Coenzyme A-transferase"/>
    <property type="match status" value="1"/>
</dbReference>
<keyword evidence="6" id="KW-1185">Reference proteome</keyword>